<dbReference type="GO" id="GO:0016620">
    <property type="term" value="F:oxidoreductase activity, acting on the aldehyde or oxo group of donors, NAD or NADP as acceptor"/>
    <property type="evidence" value="ECO:0007669"/>
    <property type="project" value="InterPro"/>
</dbReference>
<dbReference type="Gene3D" id="3.40.309.10">
    <property type="entry name" value="Aldehyde Dehydrogenase, Chain A, domain 2"/>
    <property type="match status" value="1"/>
</dbReference>
<dbReference type="InterPro" id="IPR016161">
    <property type="entry name" value="Ald_DH/histidinol_DH"/>
</dbReference>
<sequence length="467" mass="49858">MADTGLHAEALSAAATAARSWARVPWQERLTLIDAVRERLQAARKPLADLLVAEGAPRLLAEWQINGMDANLSEETKAWYARQLHQEHRSEAGRMIMRRQPDGVVGLNPPANAPASNALFAAIIIAAGNAAVVRLPRLAPLGAGYVLREVLVPALEDIAAPPALLSMLCAPPSMVQEWLESPLVNDILYFGTSAKGLALEAECLARRTKPILELSGNDGLIVWRDADLDGAVESAAQAFIASGQICMVPNYVLVHPDIADTFLARLTERAAQMRPGYPDSPGTLLTPVADQAGFSAFLDDALAKGAELITGGRRLDIAGAPAEHGAFREPTIVKVTGLQGARSLDAVREETFFPLLPVIVPGTKEARGDERILEAFIDFLNANAYGLRNSLWSDSPAVVEHFLAATTNGGRLTVNDSHTSFAAPLATHGGTGLSGDLHGEANYPLLRTSHLQCVHLNDTRLQETGTS</sequence>
<dbReference type="Pfam" id="PF00171">
    <property type="entry name" value="Aldedh"/>
    <property type="match status" value="1"/>
</dbReference>
<dbReference type="InterPro" id="IPR016163">
    <property type="entry name" value="Ald_DH_C"/>
</dbReference>
<organism evidence="3">
    <name type="scientific">Streptomyces sp. R28</name>
    <dbReference type="NCBI Taxonomy" id="3238628"/>
    <lineage>
        <taxon>Bacteria</taxon>
        <taxon>Bacillati</taxon>
        <taxon>Actinomycetota</taxon>
        <taxon>Actinomycetes</taxon>
        <taxon>Kitasatosporales</taxon>
        <taxon>Streptomycetaceae</taxon>
        <taxon>Streptomyces</taxon>
    </lineage>
</organism>
<dbReference type="PANTHER" id="PTHR43353:SF5">
    <property type="entry name" value="SUCCINATE-SEMIALDEHYDE DEHYDROGENASE, MITOCHONDRIAL"/>
    <property type="match status" value="1"/>
</dbReference>
<dbReference type="InterPro" id="IPR015590">
    <property type="entry name" value="Aldehyde_DH_dom"/>
</dbReference>
<proteinExistence type="predicted"/>
<protein>
    <submittedName>
        <fullName evidence="3">Aldehyde dehydrogenase</fullName>
    </submittedName>
</protein>
<name>A0AB39QBB4_9ACTN</name>
<dbReference type="InterPro" id="IPR016162">
    <property type="entry name" value="Ald_DH_N"/>
</dbReference>
<dbReference type="RefSeq" id="WP_369174343.1">
    <property type="nucleotide sequence ID" value="NZ_CP163439.1"/>
</dbReference>
<gene>
    <name evidence="3" type="ORF">AB5J49_43175</name>
</gene>
<feature type="domain" description="Aldehyde dehydrogenase" evidence="2">
    <location>
        <begin position="9"/>
        <end position="435"/>
    </location>
</feature>
<dbReference type="Gene3D" id="3.40.605.10">
    <property type="entry name" value="Aldehyde Dehydrogenase, Chain A, domain 1"/>
    <property type="match status" value="1"/>
</dbReference>
<evidence type="ECO:0000256" key="1">
    <source>
        <dbReference type="ARBA" id="ARBA00023002"/>
    </source>
</evidence>
<evidence type="ECO:0000259" key="2">
    <source>
        <dbReference type="Pfam" id="PF00171"/>
    </source>
</evidence>
<evidence type="ECO:0000313" key="3">
    <source>
        <dbReference type="EMBL" id="XDQ39622.1"/>
    </source>
</evidence>
<reference evidence="3" key="1">
    <citation type="submission" date="2024-07" db="EMBL/GenBank/DDBJ databases">
        <authorList>
            <person name="Yu S.T."/>
        </authorList>
    </citation>
    <scope>NUCLEOTIDE SEQUENCE</scope>
    <source>
        <strain evidence="3">R28</strain>
    </source>
</reference>
<dbReference type="PANTHER" id="PTHR43353">
    <property type="entry name" value="SUCCINATE-SEMIALDEHYDE DEHYDROGENASE, MITOCHONDRIAL"/>
    <property type="match status" value="1"/>
</dbReference>
<dbReference type="AlphaFoldDB" id="A0AB39QBB4"/>
<dbReference type="InterPro" id="IPR050740">
    <property type="entry name" value="Aldehyde_DH_Superfamily"/>
</dbReference>
<accession>A0AB39QBB4</accession>
<keyword evidence="1" id="KW-0560">Oxidoreductase</keyword>
<dbReference type="SUPFAM" id="SSF53720">
    <property type="entry name" value="ALDH-like"/>
    <property type="match status" value="1"/>
</dbReference>
<dbReference type="EMBL" id="CP163439">
    <property type="protein sequence ID" value="XDQ39622.1"/>
    <property type="molecule type" value="Genomic_DNA"/>
</dbReference>